<sequence>MPATHSIDLFRLFYICLHKYCRYIVLYNIVVCCLHITQHFGVGTYLVHTLTCVVSRRVVRYLYSFNMLLTDGRVGGCYLYHHLHFNHIINQGCQMNLKTKSPNW</sequence>
<evidence type="ECO:0000313" key="1">
    <source>
        <dbReference type="EMBL" id="CAG6737061.1"/>
    </source>
</evidence>
<proteinExistence type="predicted"/>
<organism evidence="1">
    <name type="scientific">Cacopsylla melanoneura</name>
    <dbReference type="NCBI Taxonomy" id="428564"/>
    <lineage>
        <taxon>Eukaryota</taxon>
        <taxon>Metazoa</taxon>
        <taxon>Ecdysozoa</taxon>
        <taxon>Arthropoda</taxon>
        <taxon>Hexapoda</taxon>
        <taxon>Insecta</taxon>
        <taxon>Pterygota</taxon>
        <taxon>Neoptera</taxon>
        <taxon>Paraneoptera</taxon>
        <taxon>Hemiptera</taxon>
        <taxon>Sternorrhyncha</taxon>
        <taxon>Psylloidea</taxon>
        <taxon>Psyllidae</taxon>
        <taxon>Psyllinae</taxon>
        <taxon>Cacopsylla</taxon>
    </lineage>
</organism>
<accession>A0A8D8YZG0</accession>
<protein>
    <submittedName>
        <fullName evidence="1">Uncharacterized protein</fullName>
    </submittedName>
</protein>
<reference evidence="1" key="1">
    <citation type="submission" date="2021-05" db="EMBL/GenBank/DDBJ databases">
        <authorList>
            <person name="Alioto T."/>
            <person name="Alioto T."/>
            <person name="Gomez Garrido J."/>
        </authorList>
    </citation>
    <scope>NUCLEOTIDE SEQUENCE</scope>
</reference>
<dbReference type="EMBL" id="HBUF01401668">
    <property type="protein sequence ID" value="CAG6737061.1"/>
    <property type="molecule type" value="Transcribed_RNA"/>
</dbReference>
<dbReference type="AlphaFoldDB" id="A0A8D8YZG0"/>
<name>A0A8D8YZG0_9HEMI</name>